<dbReference type="PANTHER" id="PTHR10173:SF52">
    <property type="entry name" value="METHIONINE-R-SULFOXIDE REDUCTASE B1"/>
    <property type="match status" value="1"/>
</dbReference>
<dbReference type="Pfam" id="PF01641">
    <property type="entry name" value="SelR"/>
    <property type="match status" value="2"/>
</dbReference>
<organism evidence="6 7">
    <name type="scientific">Paralvinella palmiformis</name>
    <dbReference type="NCBI Taxonomy" id="53620"/>
    <lineage>
        <taxon>Eukaryota</taxon>
        <taxon>Metazoa</taxon>
        <taxon>Spiralia</taxon>
        <taxon>Lophotrochozoa</taxon>
        <taxon>Annelida</taxon>
        <taxon>Polychaeta</taxon>
        <taxon>Sedentaria</taxon>
        <taxon>Canalipalpata</taxon>
        <taxon>Terebellida</taxon>
        <taxon>Terebelliformia</taxon>
        <taxon>Alvinellidae</taxon>
        <taxon>Paralvinella</taxon>
    </lineage>
</organism>
<dbReference type="Proteomes" id="UP001208570">
    <property type="component" value="Unassembled WGS sequence"/>
</dbReference>
<feature type="domain" description="MsrB" evidence="5">
    <location>
        <begin position="93"/>
        <end position="268"/>
    </location>
</feature>
<evidence type="ECO:0000256" key="3">
    <source>
        <dbReference type="ARBA" id="ARBA00023002"/>
    </source>
</evidence>
<dbReference type="PROSITE" id="PS51790">
    <property type="entry name" value="MSRB"/>
    <property type="match status" value="1"/>
</dbReference>
<dbReference type="GO" id="GO:0005737">
    <property type="term" value="C:cytoplasm"/>
    <property type="evidence" value="ECO:0007669"/>
    <property type="project" value="TreeGrafter"/>
</dbReference>
<dbReference type="EC" id="1.8.4.12" evidence="2"/>
<evidence type="ECO:0000259" key="5">
    <source>
        <dbReference type="PROSITE" id="PS51790"/>
    </source>
</evidence>
<name>A0AAD9JLG3_9ANNE</name>
<reference evidence="6" key="1">
    <citation type="journal article" date="2023" name="Mol. Biol. Evol.">
        <title>Third-Generation Sequencing Reveals the Adaptive Role of the Epigenome in Three Deep-Sea Polychaetes.</title>
        <authorList>
            <person name="Perez M."/>
            <person name="Aroh O."/>
            <person name="Sun Y."/>
            <person name="Lan Y."/>
            <person name="Juniper S.K."/>
            <person name="Young C.R."/>
            <person name="Angers B."/>
            <person name="Qian P.Y."/>
        </authorList>
    </citation>
    <scope>NUCLEOTIDE SEQUENCE</scope>
    <source>
        <strain evidence="6">P08H-3</strain>
    </source>
</reference>
<dbReference type="InterPro" id="IPR011057">
    <property type="entry name" value="Mss4-like_sf"/>
</dbReference>
<dbReference type="Gene3D" id="2.170.150.20">
    <property type="entry name" value="Peptide methionine sulfoxide reductase"/>
    <property type="match status" value="1"/>
</dbReference>
<sequence>MTQRFMGNPPQRLTAPKYEQISKDLLNGLRSGSSQFKADKCKVLNLERNNRRVVNKMRDTELQSTQITLYLILSVLLSSGFLNNGEDPKSLTKEDWKSRLTSDQYNVCRKKGTEHPFSGKYVNNTEKGVYKCVCCGAELFSHSHNSNLLSNLIVSSCGLVVKYIALWLKGEFGLTDQDHRFDSIKSSSTKFDSGSGWPSFYDVFEIKDNSGVTSSNIITETDSTFGMKRTEVLCKQCDAHLGHVFNDGPPPTGLRYCINSAALEFDKDPD</sequence>
<comment type="similarity">
    <text evidence="1">Belongs to the MsrB Met sulfoxide reductase family.</text>
</comment>
<dbReference type="PANTHER" id="PTHR10173">
    <property type="entry name" value="METHIONINE SULFOXIDE REDUCTASE"/>
    <property type="match status" value="1"/>
</dbReference>
<dbReference type="GO" id="GO:0033743">
    <property type="term" value="F:peptide-methionine (R)-S-oxide reductase activity"/>
    <property type="evidence" value="ECO:0007669"/>
    <property type="project" value="UniProtKB-EC"/>
</dbReference>
<proteinExistence type="inferred from homology"/>
<keyword evidence="3" id="KW-0560">Oxidoreductase</keyword>
<evidence type="ECO:0000256" key="1">
    <source>
        <dbReference type="ARBA" id="ARBA00007174"/>
    </source>
</evidence>
<evidence type="ECO:0000313" key="7">
    <source>
        <dbReference type="Proteomes" id="UP001208570"/>
    </source>
</evidence>
<dbReference type="InterPro" id="IPR028427">
    <property type="entry name" value="Met_Sox_Rdtase_MsrB"/>
</dbReference>
<dbReference type="EMBL" id="JAODUP010000241">
    <property type="protein sequence ID" value="KAK2155389.1"/>
    <property type="molecule type" value="Genomic_DNA"/>
</dbReference>
<evidence type="ECO:0000313" key="6">
    <source>
        <dbReference type="EMBL" id="KAK2155389.1"/>
    </source>
</evidence>
<comment type="caution">
    <text evidence="6">The sequence shown here is derived from an EMBL/GenBank/DDBJ whole genome shotgun (WGS) entry which is preliminary data.</text>
</comment>
<evidence type="ECO:0000256" key="4">
    <source>
        <dbReference type="ARBA" id="ARBA00048488"/>
    </source>
</evidence>
<dbReference type="SUPFAM" id="SSF51316">
    <property type="entry name" value="Mss4-like"/>
    <property type="match status" value="2"/>
</dbReference>
<comment type="catalytic activity">
    <reaction evidence="4">
        <text>L-methionyl-[protein] + [thioredoxin]-disulfide + H2O = L-methionyl-(R)-S-oxide-[protein] + [thioredoxin]-dithiol</text>
        <dbReference type="Rhea" id="RHEA:24164"/>
        <dbReference type="Rhea" id="RHEA-COMP:10698"/>
        <dbReference type="Rhea" id="RHEA-COMP:10700"/>
        <dbReference type="Rhea" id="RHEA-COMP:12313"/>
        <dbReference type="Rhea" id="RHEA-COMP:12314"/>
        <dbReference type="ChEBI" id="CHEBI:15377"/>
        <dbReference type="ChEBI" id="CHEBI:16044"/>
        <dbReference type="ChEBI" id="CHEBI:29950"/>
        <dbReference type="ChEBI" id="CHEBI:45764"/>
        <dbReference type="ChEBI" id="CHEBI:50058"/>
        <dbReference type="EC" id="1.8.4.12"/>
    </reaction>
</comment>
<dbReference type="GO" id="GO:0006979">
    <property type="term" value="P:response to oxidative stress"/>
    <property type="evidence" value="ECO:0007669"/>
    <property type="project" value="InterPro"/>
</dbReference>
<keyword evidence="7" id="KW-1185">Reference proteome</keyword>
<dbReference type="InterPro" id="IPR002579">
    <property type="entry name" value="Met_Sox_Rdtase_MsrB_dom"/>
</dbReference>
<evidence type="ECO:0000256" key="2">
    <source>
        <dbReference type="ARBA" id="ARBA00012499"/>
    </source>
</evidence>
<protein>
    <recommendedName>
        <fullName evidence="2">peptide-methionine (R)-S-oxide reductase</fullName>
        <ecNumber evidence="2">1.8.4.12</ecNumber>
    </recommendedName>
</protein>
<dbReference type="AlphaFoldDB" id="A0AAD9JLG3"/>
<dbReference type="GO" id="GO:0030091">
    <property type="term" value="P:protein repair"/>
    <property type="evidence" value="ECO:0007669"/>
    <property type="project" value="InterPro"/>
</dbReference>
<accession>A0AAD9JLG3</accession>
<gene>
    <name evidence="6" type="ORF">LSH36_241g01005</name>
</gene>